<dbReference type="PANTHER" id="PTHR30413">
    <property type="entry name" value="INNER MEMBRANE TRANSPORT PERMEASE"/>
    <property type="match status" value="1"/>
</dbReference>
<organism evidence="11">
    <name type="scientific">mine drainage metagenome</name>
    <dbReference type="NCBI Taxonomy" id="410659"/>
    <lineage>
        <taxon>unclassified sequences</taxon>
        <taxon>metagenomes</taxon>
        <taxon>ecological metagenomes</taxon>
    </lineage>
</organism>
<dbReference type="InterPro" id="IPR047817">
    <property type="entry name" value="ABC2_TM_bact-type"/>
</dbReference>
<evidence type="ECO:0000256" key="3">
    <source>
        <dbReference type="ARBA" id="ARBA00022475"/>
    </source>
</evidence>
<feature type="transmembrane region" description="Helical" evidence="9">
    <location>
        <begin position="189"/>
        <end position="207"/>
    </location>
</feature>
<proteinExistence type="predicted"/>
<keyword evidence="2" id="KW-0813">Transport</keyword>
<evidence type="ECO:0000256" key="1">
    <source>
        <dbReference type="ARBA" id="ARBA00004651"/>
    </source>
</evidence>
<keyword evidence="5 9" id="KW-0812">Transmembrane</keyword>
<evidence type="ECO:0000259" key="10">
    <source>
        <dbReference type="PROSITE" id="PS51012"/>
    </source>
</evidence>
<dbReference type="InterPro" id="IPR013525">
    <property type="entry name" value="ABC2_TM"/>
</dbReference>
<feature type="transmembrane region" description="Helical" evidence="9">
    <location>
        <begin position="114"/>
        <end position="147"/>
    </location>
</feature>
<comment type="subcellular location">
    <subcellularLocation>
        <location evidence="1">Cell membrane</location>
        <topology evidence="1">Multi-pass membrane protein</topology>
    </subcellularLocation>
</comment>
<evidence type="ECO:0000256" key="9">
    <source>
        <dbReference type="SAM" id="Phobius"/>
    </source>
</evidence>
<comment type="caution">
    <text evidence="11">The sequence shown here is derived from an EMBL/GenBank/DDBJ whole genome shotgun (WGS) entry which is preliminary data.</text>
</comment>
<gene>
    <name evidence="11" type="primary">tagG_7</name>
    <name evidence="11" type="ORF">GALL_421780</name>
</gene>
<dbReference type="PRINTS" id="PR00164">
    <property type="entry name" value="ABC2TRNSPORT"/>
</dbReference>
<keyword evidence="8 9" id="KW-0472">Membrane</keyword>
<feature type="domain" description="ABC transmembrane type-2" evidence="10">
    <location>
        <begin position="41"/>
        <end position="266"/>
    </location>
</feature>
<dbReference type="PANTHER" id="PTHR30413:SF10">
    <property type="entry name" value="CAPSULE POLYSACCHARIDE EXPORT INNER-MEMBRANE PROTEIN CTRC"/>
    <property type="match status" value="1"/>
</dbReference>
<keyword evidence="7 9" id="KW-1133">Transmembrane helix</keyword>
<evidence type="ECO:0000256" key="2">
    <source>
        <dbReference type="ARBA" id="ARBA00022448"/>
    </source>
</evidence>
<feature type="transmembrane region" description="Helical" evidence="9">
    <location>
        <begin position="245"/>
        <end position="263"/>
    </location>
</feature>
<feature type="transmembrane region" description="Helical" evidence="9">
    <location>
        <begin position="77"/>
        <end position="93"/>
    </location>
</feature>
<evidence type="ECO:0000256" key="8">
    <source>
        <dbReference type="ARBA" id="ARBA00023136"/>
    </source>
</evidence>
<evidence type="ECO:0000256" key="4">
    <source>
        <dbReference type="ARBA" id="ARBA00022597"/>
    </source>
</evidence>
<feature type="transmembrane region" description="Helical" evidence="9">
    <location>
        <begin position="43"/>
        <end position="65"/>
    </location>
</feature>
<protein>
    <submittedName>
        <fullName evidence="11">Teichoic acid translocation permease protein TagG</fullName>
    </submittedName>
</protein>
<reference evidence="11" key="1">
    <citation type="submission" date="2016-10" db="EMBL/GenBank/DDBJ databases">
        <title>Sequence of Gallionella enrichment culture.</title>
        <authorList>
            <person name="Poehlein A."/>
            <person name="Muehling M."/>
            <person name="Daniel R."/>
        </authorList>
    </citation>
    <scope>NUCLEOTIDE SEQUENCE</scope>
</reference>
<evidence type="ECO:0000313" key="11">
    <source>
        <dbReference type="EMBL" id="OIQ76143.1"/>
    </source>
</evidence>
<dbReference type="AlphaFoldDB" id="A0A1J5Q810"/>
<evidence type="ECO:0000256" key="7">
    <source>
        <dbReference type="ARBA" id="ARBA00022989"/>
    </source>
</evidence>
<dbReference type="InterPro" id="IPR000412">
    <property type="entry name" value="ABC_2_transport"/>
</dbReference>
<sequence>MKINRDACSPRAMLTSIMGNRDLIWQLAKSEIIGRYRGSMLGIFWSFVIPLLMILVYTFVFSYIFKARWSGETGSKAEFSIFLFSGLTIYSLFSECVLKAPSLIISNVNYVKRVVFPLEILVLVSLLSSLFHFGLSTAVLLLFYFVIHLNLHWTIVYLPLILLPLILFTVGISWILASLGTYVRDVGQSVGILTTVLLFMSPIFYPASVLPQELRPYLFLNPLTFIIEQFRDILIFGNSPAWTRLGIYTLICMSVATAGFYWFQKTRKGFADVL</sequence>
<dbReference type="GO" id="GO:0015920">
    <property type="term" value="P:lipopolysaccharide transport"/>
    <property type="evidence" value="ECO:0007669"/>
    <property type="project" value="TreeGrafter"/>
</dbReference>
<dbReference type="Pfam" id="PF01061">
    <property type="entry name" value="ABC2_membrane"/>
    <property type="match status" value="1"/>
</dbReference>
<dbReference type="GO" id="GO:0043190">
    <property type="term" value="C:ATP-binding cassette (ABC) transporter complex"/>
    <property type="evidence" value="ECO:0007669"/>
    <property type="project" value="InterPro"/>
</dbReference>
<evidence type="ECO:0000256" key="5">
    <source>
        <dbReference type="ARBA" id="ARBA00022692"/>
    </source>
</evidence>
<evidence type="ECO:0000256" key="6">
    <source>
        <dbReference type="ARBA" id="ARBA00022903"/>
    </source>
</evidence>
<name>A0A1J5Q810_9ZZZZ</name>
<feature type="transmembrane region" description="Helical" evidence="9">
    <location>
        <begin position="153"/>
        <end position="177"/>
    </location>
</feature>
<accession>A0A1J5Q810</accession>
<keyword evidence="4" id="KW-0762">Sugar transport</keyword>
<dbReference type="PROSITE" id="PS51012">
    <property type="entry name" value="ABC_TM2"/>
    <property type="match status" value="1"/>
</dbReference>
<keyword evidence="6" id="KW-0972">Capsule biogenesis/degradation</keyword>
<dbReference type="GO" id="GO:0140359">
    <property type="term" value="F:ABC-type transporter activity"/>
    <property type="evidence" value="ECO:0007669"/>
    <property type="project" value="InterPro"/>
</dbReference>
<keyword evidence="3" id="KW-1003">Cell membrane</keyword>
<dbReference type="PIRSF" id="PIRSF006648">
    <property type="entry name" value="DrrB"/>
    <property type="match status" value="1"/>
</dbReference>
<dbReference type="EMBL" id="MLJW01001954">
    <property type="protein sequence ID" value="OIQ76143.1"/>
    <property type="molecule type" value="Genomic_DNA"/>
</dbReference>